<evidence type="ECO:0000256" key="6">
    <source>
        <dbReference type="ARBA" id="ARBA00044969"/>
    </source>
</evidence>
<evidence type="ECO:0000256" key="3">
    <source>
        <dbReference type="ARBA" id="ARBA00022801"/>
    </source>
</evidence>
<organism evidence="9 10">
    <name type="scientific">Rhodanobacter denitrificans</name>
    <dbReference type="NCBI Taxonomy" id="666685"/>
    <lineage>
        <taxon>Bacteria</taxon>
        <taxon>Pseudomonadati</taxon>
        <taxon>Pseudomonadota</taxon>
        <taxon>Gammaproteobacteria</taxon>
        <taxon>Lysobacterales</taxon>
        <taxon>Rhodanobacteraceae</taxon>
        <taxon>Rhodanobacter</taxon>
    </lineage>
</organism>
<dbReference type="InterPro" id="IPR027417">
    <property type="entry name" value="P-loop_NTPase"/>
</dbReference>
<comment type="cofactor">
    <cofactor evidence="1">
        <name>[4Fe-4S] cluster</name>
        <dbReference type="ChEBI" id="CHEBI:49883"/>
    </cofactor>
</comment>
<proteinExistence type="inferred from homology"/>
<dbReference type="InterPro" id="IPR011545">
    <property type="entry name" value="DEAD/DEAH_box_helicase_dom"/>
</dbReference>
<gene>
    <name evidence="9" type="ORF">DI564_04450</name>
</gene>
<reference evidence="9 10" key="1">
    <citation type="submission" date="2017-08" db="EMBL/GenBank/DDBJ databases">
        <title>Infants hospitalized years apart are colonized by the same room-sourced microbial strains.</title>
        <authorList>
            <person name="Brooks B."/>
            <person name="Olm M.R."/>
            <person name="Firek B.A."/>
            <person name="Baker R."/>
            <person name="Thomas B.C."/>
            <person name="Morowitz M.J."/>
            <person name="Banfield J.F."/>
        </authorList>
    </citation>
    <scope>NUCLEOTIDE SEQUENCE [LARGE SCALE GENOMIC DNA]</scope>
    <source>
        <strain evidence="9">S2_005_003_R2_42</strain>
    </source>
</reference>
<dbReference type="GO" id="GO:0016818">
    <property type="term" value="F:hydrolase activity, acting on acid anhydrides, in phosphorus-containing anhydrides"/>
    <property type="evidence" value="ECO:0007669"/>
    <property type="project" value="InterPro"/>
</dbReference>
<dbReference type="InterPro" id="IPR006555">
    <property type="entry name" value="ATP-dep_Helicase_C"/>
</dbReference>
<keyword evidence="9" id="KW-0347">Helicase</keyword>
<comment type="similarity">
    <text evidence="5">Belongs to the helicase family. DinG subfamily.</text>
</comment>
<dbReference type="InterPro" id="IPR014013">
    <property type="entry name" value="Helic_SF1/SF2_ATP-bd_DinG/Rad3"/>
</dbReference>
<dbReference type="PANTHER" id="PTHR11472">
    <property type="entry name" value="DNA REPAIR DEAD HELICASE RAD3/XP-D SUBFAMILY MEMBER"/>
    <property type="match status" value="1"/>
</dbReference>
<evidence type="ECO:0000256" key="1">
    <source>
        <dbReference type="ARBA" id="ARBA00001966"/>
    </source>
</evidence>
<evidence type="ECO:0000313" key="10">
    <source>
        <dbReference type="Proteomes" id="UP000249046"/>
    </source>
</evidence>
<dbReference type="GO" id="GO:0003676">
    <property type="term" value="F:nucleic acid binding"/>
    <property type="evidence" value="ECO:0007669"/>
    <property type="project" value="InterPro"/>
</dbReference>
<dbReference type="SMART" id="SM00491">
    <property type="entry name" value="HELICc2"/>
    <property type="match status" value="1"/>
</dbReference>
<protein>
    <recommendedName>
        <fullName evidence="6">DNA 5'-3' helicase</fullName>
        <ecNumber evidence="6">5.6.2.3</ecNumber>
    </recommendedName>
</protein>
<dbReference type="InterPro" id="IPR045028">
    <property type="entry name" value="DinG/Rad3-like"/>
</dbReference>
<comment type="caution">
    <text evidence="9">The sequence shown here is derived from an EMBL/GenBank/DDBJ whole genome shotgun (WGS) entry which is preliminary data.</text>
</comment>
<keyword evidence="4" id="KW-0067">ATP-binding</keyword>
<dbReference type="EC" id="5.6.2.3" evidence="6"/>
<accession>A0A2W5KNC6</accession>
<dbReference type="EMBL" id="QFPO01000003">
    <property type="protein sequence ID" value="PZQ18552.1"/>
    <property type="molecule type" value="Genomic_DNA"/>
</dbReference>
<dbReference type="Pfam" id="PF13307">
    <property type="entry name" value="Helicase_C_2"/>
    <property type="match status" value="1"/>
</dbReference>
<evidence type="ECO:0000259" key="8">
    <source>
        <dbReference type="PROSITE" id="PS51193"/>
    </source>
</evidence>
<keyword evidence="2" id="KW-0547">Nucleotide-binding</keyword>
<keyword evidence="3" id="KW-0378">Hydrolase</keyword>
<evidence type="ECO:0000256" key="2">
    <source>
        <dbReference type="ARBA" id="ARBA00022741"/>
    </source>
</evidence>
<dbReference type="PROSITE" id="PS51193">
    <property type="entry name" value="HELICASE_ATP_BIND_2"/>
    <property type="match status" value="1"/>
</dbReference>
<dbReference type="Gene3D" id="3.40.50.300">
    <property type="entry name" value="P-loop containing nucleotide triphosphate hydrolases"/>
    <property type="match status" value="2"/>
</dbReference>
<comment type="catalytic activity">
    <reaction evidence="7">
        <text>ATP + H2O = ADP + phosphate + H(+)</text>
        <dbReference type="Rhea" id="RHEA:13065"/>
        <dbReference type="ChEBI" id="CHEBI:15377"/>
        <dbReference type="ChEBI" id="CHEBI:15378"/>
        <dbReference type="ChEBI" id="CHEBI:30616"/>
        <dbReference type="ChEBI" id="CHEBI:43474"/>
        <dbReference type="ChEBI" id="CHEBI:456216"/>
        <dbReference type="EC" id="5.6.2.3"/>
    </reaction>
</comment>
<sequence length="667" mass="71688">MSQGAAGPHVTGAAARAETGDAATFGGTALAAADLLGPDGPFASEVPGFAPRAQQQAMAAAVEDAIADRRMLIAEAGTGTGKTFAYLVPALESGRRVIVSTGTKALQDQLFHRDLPRVRSVLGARLSAALLKGRANYLCLYRLDQAHKDGRFASRQQVGQLQTIRAWSTRTISGDRAELAEIAEDSPLWPRVTSTTENCLGTECPMFNDCFVVKARRAAQEADLVVVNHHLLFADLALRQEGFGEILPGAQAFVLDEAHQIPELAGQFFSTSLSARQVGELAQDALAECGNVSGALALLQPLVEPLAPLLQRLRLAIDALPARGALSLVLAAPDVPDLLDQLDQALHLLADGLEGQAERSRGFAALHERAGEQIARLRQVREAGARDFVHWYETTPHGFSLHATPLDLSAPLRELRAQSRAAWIYTSATLSVGGRFDHFARQLGLDDPETLSLESPFDYARQALAYLPPGLPDPSSPLYTDHVVDAALPVLEASRGRAFLLFTSHRALRRAAERLTEIGAWPLFVQGTAPRHQLLDAFRASGNGVLLGAASFWEGVDVAGEALSCVIIDKLPFAAPDDPVLTARLEALREGGGNPFTQWQIPAAVIALKQGAGRLIRDVGDRGVLMLCDPRLVSRPYGKLFLRSLPPLPQTRELADVRRFFAEPGAE</sequence>
<dbReference type="PANTHER" id="PTHR11472:SF34">
    <property type="entry name" value="REGULATOR OF TELOMERE ELONGATION HELICASE 1"/>
    <property type="match status" value="1"/>
</dbReference>
<dbReference type="GO" id="GO:0043139">
    <property type="term" value="F:5'-3' DNA helicase activity"/>
    <property type="evidence" value="ECO:0007669"/>
    <property type="project" value="UniProtKB-EC"/>
</dbReference>
<dbReference type="SMART" id="SM00487">
    <property type="entry name" value="DEXDc"/>
    <property type="match status" value="1"/>
</dbReference>
<evidence type="ECO:0000256" key="5">
    <source>
        <dbReference type="ARBA" id="ARBA00038058"/>
    </source>
</evidence>
<dbReference type="GO" id="GO:0006281">
    <property type="term" value="P:DNA repair"/>
    <property type="evidence" value="ECO:0007669"/>
    <property type="project" value="TreeGrafter"/>
</dbReference>
<dbReference type="Pfam" id="PF00270">
    <property type="entry name" value="DEAD"/>
    <property type="match status" value="1"/>
</dbReference>
<feature type="domain" description="Helicase ATP-binding" evidence="8">
    <location>
        <begin position="41"/>
        <end position="313"/>
    </location>
</feature>
<evidence type="ECO:0000256" key="4">
    <source>
        <dbReference type="ARBA" id="ARBA00022840"/>
    </source>
</evidence>
<dbReference type="GO" id="GO:0005524">
    <property type="term" value="F:ATP binding"/>
    <property type="evidence" value="ECO:0007669"/>
    <property type="project" value="UniProtKB-KW"/>
</dbReference>
<dbReference type="SUPFAM" id="SSF52540">
    <property type="entry name" value="P-loop containing nucleoside triphosphate hydrolases"/>
    <property type="match status" value="2"/>
</dbReference>
<dbReference type="AlphaFoldDB" id="A0A2W5KNC6"/>
<evidence type="ECO:0000313" key="9">
    <source>
        <dbReference type="EMBL" id="PZQ18552.1"/>
    </source>
</evidence>
<dbReference type="InterPro" id="IPR014001">
    <property type="entry name" value="Helicase_ATP-bd"/>
</dbReference>
<name>A0A2W5KNC6_9GAMM</name>
<dbReference type="Proteomes" id="UP000249046">
    <property type="component" value="Unassembled WGS sequence"/>
</dbReference>
<evidence type="ECO:0000256" key="7">
    <source>
        <dbReference type="ARBA" id="ARBA00048954"/>
    </source>
</evidence>